<protein>
    <submittedName>
        <fullName evidence="2">Uncharacterized protein</fullName>
    </submittedName>
</protein>
<accession>A0A346Y617</accession>
<keyword evidence="2" id="KW-0614">Plasmid</keyword>
<reference evidence="2 3" key="1">
    <citation type="submission" date="2018-09" db="EMBL/GenBank/DDBJ databases">
        <title>Complete genome sequence of Euzebya sp. DY32-46 isolated from seawater of Pacific Ocean.</title>
        <authorList>
            <person name="Xu L."/>
            <person name="Wu Y.-H."/>
            <person name="Xu X.-W."/>
        </authorList>
    </citation>
    <scope>NUCLEOTIDE SEQUENCE [LARGE SCALE GENOMIC DNA]</scope>
    <source>
        <strain evidence="2 3">DY32-46</strain>
        <plasmid evidence="3">pedy32-46i</plasmid>
    </source>
</reference>
<dbReference type="OrthoDB" id="5509356at2"/>
<organism evidence="2 3">
    <name type="scientific">Euzebya pacifica</name>
    <dbReference type="NCBI Taxonomy" id="1608957"/>
    <lineage>
        <taxon>Bacteria</taxon>
        <taxon>Bacillati</taxon>
        <taxon>Actinomycetota</taxon>
        <taxon>Nitriliruptoria</taxon>
        <taxon>Euzebyales</taxon>
    </lineage>
</organism>
<feature type="region of interest" description="Disordered" evidence="1">
    <location>
        <begin position="1"/>
        <end position="31"/>
    </location>
</feature>
<sequence length="151" mass="16628">MVTADPFAAPAPASDPEPKGRTVTARWVGDPDDPRRHFTRFFHGTTVVLDEGEEILPAEETGAKRAHWNMGHGTMAYATGTEDDGWRWAELAWNNTDGGRPRVYEVEPVGAWLGDDEDDAGSLAVMSPHGWRVVRAVGFPPEWGGEDADWE</sequence>
<keyword evidence="3" id="KW-1185">Reference proteome</keyword>
<evidence type="ECO:0000313" key="3">
    <source>
        <dbReference type="Proteomes" id="UP000264006"/>
    </source>
</evidence>
<name>A0A346Y617_9ACTN</name>
<gene>
    <name evidence="2" type="ORF">DVS28_b0144</name>
</gene>
<evidence type="ECO:0000313" key="2">
    <source>
        <dbReference type="EMBL" id="AXV09914.1"/>
    </source>
</evidence>
<feature type="compositionally biased region" description="Low complexity" evidence="1">
    <location>
        <begin position="1"/>
        <end position="14"/>
    </location>
</feature>
<dbReference type="EMBL" id="CP031166">
    <property type="protein sequence ID" value="AXV09914.1"/>
    <property type="molecule type" value="Genomic_DNA"/>
</dbReference>
<proteinExistence type="predicted"/>
<dbReference type="KEGG" id="euz:DVS28_b0144"/>
<dbReference type="Gene3D" id="3.20.170.40">
    <property type="entry name" value="Rifampin ADP-ribosyltransferase domain"/>
    <property type="match status" value="1"/>
</dbReference>
<dbReference type="Proteomes" id="UP000264006">
    <property type="component" value="Plasmid pEDY32-46I"/>
</dbReference>
<evidence type="ECO:0000256" key="1">
    <source>
        <dbReference type="SAM" id="MobiDB-lite"/>
    </source>
</evidence>
<dbReference type="AlphaFoldDB" id="A0A346Y617"/>
<geneLocation type="plasmid" evidence="3">
    <name>pedy32-46i</name>
</geneLocation>
<dbReference type="InterPro" id="IPR038611">
    <property type="entry name" value="Arr_sf"/>
</dbReference>